<gene>
    <name evidence="1" type="ORF">V1517DRAFT_266611</name>
</gene>
<organism evidence="1 2">
    <name type="scientific">Lipomyces orientalis</name>
    <dbReference type="NCBI Taxonomy" id="1233043"/>
    <lineage>
        <taxon>Eukaryota</taxon>
        <taxon>Fungi</taxon>
        <taxon>Dikarya</taxon>
        <taxon>Ascomycota</taxon>
        <taxon>Saccharomycotina</taxon>
        <taxon>Lipomycetes</taxon>
        <taxon>Lipomycetales</taxon>
        <taxon>Lipomycetaceae</taxon>
        <taxon>Lipomyces</taxon>
    </lineage>
</organism>
<evidence type="ECO:0000313" key="1">
    <source>
        <dbReference type="EMBL" id="KAK9319257.1"/>
    </source>
</evidence>
<reference evidence="2" key="1">
    <citation type="journal article" date="2024" name="Front. Bioeng. Biotechnol.">
        <title>Genome-scale model development and genomic sequencing of the oleaginous clade Lipomyces.</title>
        <authorList>
            <person name="Czajka J.J."/>
            <person name="Han Y."/>
            <person name="Kim J."/>
            <person name="Mondo S.J."/>
            <person name="Hofstad B.A."/>
            <person name="Robles A."/>
            <person name="Haridas S."/>
            <person name="Riley R."/>
            <person name="LaButti K."/>
            <person name="Pangilinan J."/>
            <person name="Andreopoulos W."/>
            <person name="Lipzen A."/>
            <person name="Yan J."/>
            <person name="Wang M."/>
            <person name="Ng V."/>
            <person name="Grigoriev I.V."/>
            <person name="Spatafora J.W."/>
            <person name="Magnuson J.K."/>
            <person name="Baker S.E."/>
            <person name="Pomraning K.R."/>
        </authorList>
    </citation>
    <scope>NUCLEOTIDE SEQUENCE [LARGE SCALE GENOMIC DNA]</scope>
    <source>
        <strain evidence="2">CBS 10300</strain>
    </source>
</reference>
<accession>A0ACC3TEG8</accession>
<dbReference type="EMBL" id="MU970206">
    <property type="protein sequence ID" value="KAK9319257.1"/>
    <property type="molecule type" value="Genomic_DNA"/>
</dbReference>
<sequence length="104" mass="11411">DSVNRSAQIGVVVLTLIYVLGLASTWGPLGWVITSEISNNMVREKTQGLGSATNILFSWVVAFSLPYLLNDDKAGLGSKVGFIYAGLTLCGLVYVWFYENEDFR</sequence>
<comment type="caution">
    <text evidence="1">The sequence shown here is derived from an EMBL/GenBank/DDBJ whole genome shotgun (WGS) entry which is preliminary data.</text>
</comment>
<keyword evidence="2" id="KW-1185">Reference proteome</keyword>
<proteinExistence type="predicted"/>
<protein>
    <submittedName>
        <fullName evidence="1">Uncharacterized protein</fullName>
    </submittedName>
</protein>
<evidence type="ECO:0000313" key="2">
    <source>
        <dbReference type="Proteomes" id="UP001489719"/>
    </source>
</evidence>
<feature type="non-terminal residue" evidence="1">
    <location>
        <position position="1"/>
    </location>
</feature>
<dbReference type="Proteomes" id="UP001489719">
    <property type="component" value="Unassembled WGS sequence"/>
</dbReference>
<name>A0ACC3TEG8_9ASCO</name>